<protein>
    <submittedName>
        <fullName evidence="3">Uncharacterized protein</fullName>
    </submittedName>
</protein>
<dbReference type="Proteomes" id="UP000224634">
    <property type="component" value="Unassembled WGS sequence"/>
</dbReference>
<feature type="compositionally biased region" description="Polar residues" evidence="2">
    <location>
        <begin position="377"/>
        <end position="386"/>
    </location>
</feature>
<feature type="region of interest" description="Disordered" evidence="2">
    <location>
        <begin position="1"/>
        <end position="207"/>
    </location>
</feature>
<keyword evidence="4" id="KW-1185">Reference proteome</keyword>
<feature type="coiled-coil region" evidence="1">
    <location>
        <begin position="573"/>
        <end position="600"/>
    </location>
</feature>
<evidence type="ECO:0000313" key="3">
    <source>
        <dbReference type="EMBL" id="PGH10486.1"/>
    </source>
</evidence>
<feature type="compositionally biased region" description="Low complexity" evidence="2">
    <location>
        <begin position="309"/>
        <end position="319"/>
    </location>
</feature>
<feature type="region of interest" description="Disordered" evidence="2">
    <location>
        <begin position="226"/>
        <end position="477"/>
    </location>
</feature>
<feature type="compositionally biased region" description="Basic and acidic residues" evidence="2">
    <location>
        <begin position="42"/>
        <end position="61"/>
    </location>
</feature>
<feature type="compositionally biased region" description="Polar residues" evidence="2">
    <location>
        <begin position="346"/>
        <end position="357"/>
    </location>
</feature>
<feature type="compositionally biased region" description="Acidic residues" evidence="2">
    <location>
        <begin position="139"/>
        <end position="148"/>
    </location>
</feature>
<feature type="compositionally biased region" description="Low complexity" evidence="2">
    <location>
        <begin position="527"/>
        <end position="536"/>
    </location>
</feature>
<feature type="compositionally biased region" description="Polar residues" evidence="2">
    <location>
        <begin position="414"/>
        <end position="430"/>
    </location>
</feature>
<feature type="region of interest" description="Disordered" evidence="2">
    <location>
        <begin position="491"/>
        <end position="572"/>
    </location>
</feature>
<feature type="compositionally biased region" description="Polar residues" evidence="2">
    <location>
        <begin position="65"/>
        <end position="86"/>
    </location>
</feature>
<feature type="compositionally biased region" description="Low complexity" evidence="2">
    <location>
        <begin position="195"/>
        <end position="206"/>
    </location>
</feature>
<accession>A0A2B7XMV9</accession>
<sequence>MPGSNPFRPRKPATAPQPEVVQPRKDDGGTAVFSADTAASAGHDEDAHRYERVLGDSDRPHIFPSHSSQQPNTSNIASPASSPSLSRNDRDRSVDTSVRFHTYSAHRGSPPPPSRDYQSSSSDDESPLDPFNPDASGSENEDVGDETNVDIRIAATGRENDRRSLSGSRGVRGVELTASFPGLQRSKSHGADNRSNSSATASANKKTTLDVDAFKRLLLTGDTGIGAQQLSSIPPQVGPISDSSSTTDTASISKQPIFENHRHLQTETPRTSHDMTTSEADEERRKLSGQSAPTEKKKPPPPKTRHGKPIPAAKASSPSLPSPTSYPPLGNRSTSSNSIPSPPPTHQETAQASTHTQGPVADFPRPTTGKHAHERTNSIPTGSTQFKRPPTPPLTRRFSQMRSGNSGLSRSNSARVSLSPKSNLSASFSHGPSGPKTPPAPPSRRSDREIPMPSPSDLASDGKLPFPQDSGSRQLGNLAEIDNLNKLTIFPTELGSLASTKRLSRNSSTRSSTTTANVPPKPPPPRRMGGSSSSRASLDEPRPTMTMSPELINSEEQTPRFSGSPAPMIPSTANDILADLTRLQREVDELRGQYESRKSSR</sequence>
<feature type="compositionally biased region" description="Basic and acidic residues" evidence="2">
    <location>
        <begin position="259"/>
        <end position="273"/>
    </location>
</feature>
<feature type="compositionally biased region" description="Basic residues" evidence="2">
    <location>
        <begin position="299"/>
        <end position="308"/>
    </location>
</feature>
<proteinExistence type="predicted"/>
<gene>
    <name evidence="3" type="ORF">AJ80_07530</name>
</gene>
<dbReference type="EMBL" id="PDNA01000146">
    <property type="protein sequence ID" value="PGH10486.1"/>
    <property type="molecule type" value="Genomic_DNA"/>
</dbReference>
<comment type="caution">
    <text evidence="3">The sequence shown here is derived from an EMBL/GenBank/DDBJ whole genome shotgun (WGS) entry which is preliminary data.</text>
</comment>
<evidence type="ECO:0000256" key="1">
    <source>
        <dbReference type="SAM" id="Coils"/>
    </source>
</evidence>
<organism evidence="3 4">
    <name type="scientific">Polytolypa hystricis (strain UAMH7299)</name>
    <dbReference type="NCBI Taxonomy" id="1447883"/>
    <lineage>
        <taxon>Eukaryota</taxon>
        <taxon>Fungi</taxon>
        <taxon>Dikarya</taxon>
        <taxon>Ascomycota</taxon>
        <taxon>Pezizomycotina</taxon>
        <taxon>Eurotiomycetes</taxon>
        <taxon>Eurotiomycetidae</taxon>
        <taxon>Onygenales</taxon>
        <taxon>Onygenales incertae sedis</taxon>
        <taxon>Polytolypa</taxon>
    </lineage>
</organism>
<keyword evidence="1" id="KW-0175">Coiled coil</keyword>
<dbReference type="STRING" id="1447883.A0A2B7XMV9"/>
<evidence type="ECO:0000313" key="4">
    <source>
        <dbReference type="Proteomes" id="UP000224634"/>
    </source>
</evidence>
<dbReference type="AlphaFoldDB" id="A0A2B7XMV9"/>
<reference evidence="3 4" key="1">
    <citation type="submission" date="2017-10" db="EMBL/GenBank/DDBJ databases">
        <title>Comparative genomics in systemic dimorphic fungi from Ajellomycetaceae.</title>
        <authorList>
            <person name="Munoz J.F."/>
            <person name="Mcewen J.G."/>
            <person name="Clay O.K."/>
            <person name="Cuomo C.A."/>
        </authorList>
    </citation>
    <scope>NUCLEOTIDE SEQUENCE [LARGE SCALE GENOMIC DNA]</scope>
    <source>
        <strain evidence="3 4">UAMH7299</strain>
    </source>
</reference>
<evidence type="ECO:0000256" key="2">
    <source>
        <dbReference type="SAM" id="MobiDB-lite"/>
    </source>
</evidence>
<feature type="compositionally biased region" description="Low complexity" evidence="2">
    <location>
        <begin position="240"/>
        <end position="253"/>
    </location>
</feature>
<feature type="compositionally biased region" description="Low complexity" evidence="2">
    <location>
        <begin position="165"/>
        <end position="174"/>
    </location>
</feature>
<feature type="compositionally biased region" description="Low complexity" evidence="2">
    <location>
        <begin position="402"/>
        <end position="413"/>
    </location>
</feature>
<dbReference type="OrthoDB" id="428854at2759"/>
<feature type="compositionally biased region" description="Low complexity" evidence="2">
    <location>
        <begin position="499"/>
        <end position="515"/>
    </location>
</feature>
<name>A0A2B7XMV9_POLH7</name>